<accession>A0ABU3KBQ0</accession>
<comment type="subcellular location">
    <subcellularLocation>
        <location evidence="1">Membrane</location>
        <topology evidence="1">Multi-pass membrane protein</topology>
    </subcellularLocation>
</comment>
<feature type="transmembrane region" description="Helical" evidence="5">
    <location>
        <begin position="295"/>
        <end position="313"/>
    </location>
</feature>
<evidence type="ECO:0000313" key="7">
    <source>
        <dbReference type="EMBL" id="MDT7043748.1"/>
    </source>
</evidence>
<comment type="caution">
    <text evidence="7">The sequence shown here is derived from an EMBL/GenBank/DDBJ whole genome shotgun (WGS) entry which is preliminary data.</text>
</comment>
<keyword evidence="3 5" id="KW-1133">Transmembrane helix</keyword>
<feature type="transmembrane region" description="Helical" evidence="5">
    <location>
        <begin position="138"/>
        <end position="160"/>
    </location>
</feature>
<feature type="transmembrane region" description="Helical" evidence="5">
    <location>
        <begin position="191"/>
        <end position="213"/>
    </location>
</feature>
<evidence type="ECO:0000256" key="1">
    <source>
        <dbReference type="ARBA" id="ARBA00004141"/>
    </source>
</evidence>
<dbReference type="Proteomes" id="UP001250932">
    <property type="component" value="Unassembled WGS sequence"/>
</dbReference>
<evidence type="ECO:0000256" key="4">
    <source>
        <dbReference type="ARBA" id="ARBA00023136"/>
    </source>
</evidence>
<evidence type="ECO:0000256" key="3">
    <source>
        <dbReference type="ARBA" id="ARBA00022989"/>
    </source>
</evidence>
<protein>
    <recommendedName>
        <fullName evidence="6">Sodium/calcium exchanger membrane region domain-containing protein</fullName>
    </recommendedName>
</protein>
<feature type="transmembrane region" description="Helical" evidence="5">
    <location>
        <begin position="219"/>
        <end position="241"/>
    </location>
</feature>
<feature type="domain" description="Sodium/calcium exchanger membrane region" evidence="6">
    <location>
        <begin position="194"/>
        <end position="342"/>
    </location>
</feature>
<feature type="transmembrane region" description="Helical" evidence="5">
    <location>
        <begin position="253"/>
        <end position="275"/>
    </location>
</feature>
<dbReference type="EMBL" id="JAQOUE010000002">
    <property type="protein sequence ID" value="MDT7043748.1"/>
    <property type="molecule type" value="Genomic_DNA"/>
</dbReference>
<sequence>MLDSETWSLSFSIVVFSFATILIVGFGSWLAKLADHLADRTGLGEALMGALFLGAATSLPEITTTTTAAITDHADLAISTALGGIAAQTVFLSLADMTYKRANLEHAAASMANIMQGLLAIALLTTTILAFGTSHIHWFGIHPATPFMIGAYLYGLHLVYKTQAYPMWKPQKTSETKTDVPDPSIEGPSSLLWLWALLLFVCLIVGIAGWLIAKSGIAIATHTGLSETIIGVVLVSISTSFPELVTALAAVRHGALTLAVGGILGGNAFDTLLVAWSDLVYQSGTIYEAISHQQVFLMALTILMTVILIMGLVRREKSGIGNIGFESFLILVLYVGAIVYLFAFEQSL</sequence>
<proteinExistence type="predicted"/>
<dbReference type="PANTHER" id="PTHR10846">
    <property type="entry name" value="SODIUM/POTASSIUM/CALCIUM EXCHANGER"/>
    <property type="match status" value="1"/>
</dbReference>
<feature type="domain" description="Sodium/calcium exchanger membrane region" evidence="6">
    <location>
        <begin position="12"/>
        <end position="139"/>
    </location>
</feature>
<dbReference type="RefSeq" id="WP_313834341.1">
    <property type="nucleotide sequence ID" value="NZ_JAQOUE010000002.1"/>
</dbReference>
<evidence type="ECO:0000256" key="2">
    <source>
        <dbReference type="ARBA" id="ARBA00022692"/>
    </source>
</evidence>
<gene>
    <name evidence="7" type="ORF">PPG34_15445</name>
</gene>
<feature type="transmembrane region" description="Helical" evidence="5">
    <location>
        <begin position="6"/>
        <end position="31"/>
    </location>
</feature>
<keyword evidence="8" id="KW-1185">Reference proteome</keyword>
<feature type="transmembrane region" description="Helical" evidence="5">
    <location>
        <begin position="76"/>
        <end position="95"/>
    </location>
</feature>
<dbReference type="Gene3D" id="1.20.1420.30">
    <property type="entry name" value="NCX, central ion-binding region"/>
    <property type="match status" value="1"/>
</dbReference>
<feature type="transmembrane region" description="Helical" evidence="5">
    <location>
        <begin position="325"/>
        <end position="343"/>
    </location>
</feature>
<feature type="transmembrane region" description="Helical" evidence="5">
    <location>
        <begin position="107"/>
        <end position="132"/>
    </location>
</feature>
<name>A0ABU3KBQ0_9BACT</name>
<keyword evidence="4 5" id="KW-0472">Membrane</keyword>
<reference evidence="7 8" key="1">
    <citation type="journal article" date="2023" name="ISME J.">
        <title>Cultivation and genomic characterization of novel and ubiquitous marine nitrite-oxidizing bacteria from the Nitrospirales.</title>
        <authorList>
            <person name="Mueller A.J."/>
            <person name="Daebeler A."/>
            <person name="Herbold C.W."/>
            <person name="Kirkegaard R.H."/>
            <person name="Daims H."/>
        </authorList>
    </citation>
    <scope>NUCLEOTIDE SEQUENCE [LARGE SCALE GENOMIC DNA]</scope>
    <source>
        <strain evidence="7 8">EB</strain>
    </source>
</reference>
<evidence type="ECO:0000313" key="8">
    <source>
        <dbReference type="Proteomes" id="UP001250932"/>
    </source>
</evidence>
<dbReference type="InterPro" id="IPR004481">
    <property type="entry name" value="K/Na/Ca-exchanger"/>
</dbReference>
<evidence type="ECO:0000256" key="5">
    <source>
        <dbReference type="SAM" id="Phobius"/>
    </source>
</evidence>
<evidence type="ECO:0000259" key="6">
    <source>
        <dbReference type="Pfam" id="PF01699"/>
    </source>
</evidence>
<dbReference type="PANTHER" id="PTHR10846:SF8">
    <property type="entry name" value="INNER MEMBRANE PROTEIN YRBG"/>
    <property type="match status" value="1"/>
</dbReference>
<keyword evidence="2 5" id="KW-0812">Transmembrane</keyword>
<dbReference type="InterPro" id="IPR004837">
    <property type="entry name" value="NaCa_Exmemb"/>
</dbReference>
<dbReference type="InterPro" id="IPR044880">
    <property type="entry name" value="NCX_ion-bd_dom_sf"/>
</dbReference>
<dbReference type="Pfam" id="PF01699">
    <property type="entry name" value="Na_Ca_ex"/>
    <property type="match status" value="2"/>
</dbReference>
<organism evidence="7 8">
    <name type="scientific">Candidatus Nitronereus thalassa</name>
    <dbReference type="NCBI Taxonomy" id="3020898"/>
    <lineage>
        <taxon>Bacteria</taxon>
        <taxon>Pseudomonadati</taxon>
        <taxon>Nitrospirota</taxon>
        <taxon>Nitrospiria</taxon>
        <taxon>Nitrospirales</taxon>
        <taxon>Nitrospiraceae</taxon>
        <taxon>Candidatus Nitronereus</taxon>
    </lineage>
</organism>